<feature type="transmembrane region" description="Helical" evidence="2">
    <location>
        <begin position="16"/>
        <end position="33"/>
    </location>
</feature>
<gene>
    <name evidence="4" type="ORF">GMARGA_LOCUS15228</name>
</gene>
<comment type="similarity">
    <text evidence="1">Belongs to the peptidase A1 family.</text>
</comment>
<proteinExistence type="inferred from homology"/>
<keyword evidence="2" id="KW-0472">Membrane</keyword>
<dbReference type="InterPro" id="IPR001461">
    <property type="entry name" value="Aspartic_peptidase_A1"/>
</dbReference>
<dbReference type="EMBL" id="CAJVQB010010399">
    <property type="protein sequence ID" value="CAG8739487.1"/>
    <property type="molecule type" value="Genomic_DNA"/>
</dbReference>
<keyword evidence="2" id="KW-1133">Transmembrane helix</keyword>
<dbReference type="CDD" id="cd05471">
    <property type="entry name" value="pepsin_like"/>
    <property type="match status" value="1"/>
</dbReference>
<dbReference type="Gene3D" id="2.40.70.10">
    <property type="entry name" value="Acid Proteases"/>
    <property type="match status" value="2"/>
</dbReference>
<sequence>MVFSFRLYIRRLKRHYILLIIFCLYIFNVQIYNKSAQKLNIDQKWKRDGEGSLTTTTAPVTTPVTTPIATPLQINLTFDRSLIQWYFPIQFGTPSQTLNIPIDTTYNLLWVVSEICMDPFGDACNIRITNFFNTTLSNTSSSDLEEFIIKYVNGHELRSIWANDTIIINNQVFEQMKIGLPKNIKGSENITIPDTTIGQIGLVPYQNNQIIGIALSVLSEDAGGSIMFGGIDLGYIIGNNESNIVYQPLAQLITNQQIMVNVTNIYINNIATNITGVIWLNSEIQNIQLDDNSASKIVNQLPGGNYSNEDAIVDCNISSTFDLSFEIANKKWRLPSSVIFKDPINGTNKCESLITGGSNDTSSWVFGTKSQFGIALRSDINYGPVGIRVTVQIPISLPDNTYIKCLKITDQEKRSQAFSVDNTDSDRYYYLGDNYNVQKDFSYTIEFYSNPQSDNYNCTGDYLVHTPSLTADVSNDLWKITRRDYSVGIKVQVPQLTGCLYMNTSYGIKVSFPISPSDIDGDGYYYINRYLAYYATVFDFVAYPGRDPNIGTCYMPGMADNESLNADITNDPWAVTLTTIPR</sequence>
<evidence type="ECO:0000313" key="4">
    <source>
        <dbReference type="EMBL" id="CAG8739487.1"/>
    </source>
</evidence>
<protein>
    <submittedName>
        <fullName evidence="4">25079_t:CDS:1</fullName>
    </submittedName>
</protein>
<dbReference type="PROSITE" id="PS51767">
    <property type="entry name" value="PEPTIDASE_A1"/>
    <property type="match status" value="1"/>
</dbReference>
<name>A0ABN7V7F1_GIGMA</name>
<dbReference type="InterPro" id="IPR033121">
    <property type="entry name" value="PEPTIDASE_A1"/>
</dbReference>
<dbReference type="PANTHER" id="PTHR47966:SF51">
    <property type="entry name" value="BETA-SITE APP-CLEAVING ENZYME, ISOFORM A-RELATED"/>
    <property type="match status" value="1"/>
</dbReference>
<dbReference type="InterPro" id="IPR021109">
    <property type="entry name" value="Peptidase_aspartic_dom_sf"/>
</dbReference>
<evidence type="ECO:0000259" key="3">
    <source>
        <dbReference type="PROSITE" id="PS51767"/>
    </source>
</evidence>
<organism evidence="4 5">
    <name type="scientific">Gigaspora margarita</name>
    <dbReference type="NCBI Taxonomy" id="4874"/>
    <lineage>
        <taxon>Eukaryota</taxon>
        <taxon>Fungi</taxon>
        <taxon>Fungi incertae sedis</taxon>
        <taxon>Mucoromycota</taxon>
        <taxon>Glomeromycotina</taxon>
        <taxon>Glomeromycetes</taxon>
        <taxon>Diversisporales</taxon>
        <taxon>Gigasporaceae</taxon>
        <taxon>Gigaspora</taxon>
    </lineage>
</organism>
<dbReference type="SUPFAM" id="SSF50630">
    <property type="entry name" value="Acid proteases"/>
    <property type="match status" value="1"/>
</dbReference>
<keyword evidence="5" id="KW-1185">Reference proteome</keyword>
<feature type="domain" description="Peptidase A1" evidence="3">
    <location>
        <begin position="85"/>
        <end position="388"/>
    </location>
</feature>
<evidence type="ECO:0000256" key="1">
    <source>
        <dbReference type="ARBA" id="ARBA00007447"/>
    </source>
</evidence>
<keyword evidence="2" id="KW-0812">Transmembrane</keyword>
<dbReference type="Proteomes" id="UP000789901">
    <property type="component" value="Unassembled WGS sequence"/>
</dbReference>
<dbReference type="InterPro" id="IPR034164">
    <property type="entry name" value="Pepsin-like_dom"/>
</dbReference>
<evidence type="ECO:0000313" key="5">
    <source>
        <dbReference type="Proteomes" id="UP000789901"/>
    </source>
</evidence>
<dbReference type="PANTHER" id="PTHR47966">
    <property type="entry name" value="BETA-SITE APP-CLEAVING ENZYME, ISOFORM A-RELATED"/>
    <property type="match status" value="1"/>
</dbReference>
<reference evidence="4 5" key="1">
    <citation type="submission" date="2021-06" db="EMBL/GenBank/DDBJ databases">
        <authorList>
            <person name="Kallberg Y."/>
            <person name="Tangrot J."/>
            <person name="Rosling A."/>
        </authorList>
    </citation>
    <scope>NUCLEOTIDE SEQUENCE [LARGE SCALE GENOMIC DNA]</scope>
    <source>
        <strain evidence="4 5">120-4 pot B 10/14</strain>
    </source>
</reference>
<evidence type="ECO:0000256" key="2">
    <source>
        <dbReference type="SAM" id="Phobius"/>
    </source>
</evidence>
<comment type="caution">
    <text evidence="4">The sequence shown here is derived from an EMBL/GenBank/DDBJ whole genome shotgun (WGS) entry which is preliminary data.</text>
</comment>
<dbReference type="Pfam" id="PF00026">
    <property type="entry name" value="Asp"/>
    <property type="match status" value="1"/>
</dbReference>
<accession>A0ABN7V7F1</accession>